<protein>
    <submittedName>
        <fullName evidence="2">Uncharacterized protein</fullName>
    </submittedName>
</protein>
<evidence type="ECO:0000313" key="3">
    <source>
        <dbReference type="Proteomes" id="UP000715965"/>
    </source>
</evidence>
<evidence type="ECO:0000256" key="1">
    <source>
        <dbReference type="SAM" id="SignalP"/>
    </source>
</evidence>
<gene>
    <name evidence="2" type="ORF">IM725_02190</name>
</gene>
<dbReference type="RefSeq" id="WP_193778924.1">
    <property type="nucleotide sequence ID" value="NZ_JADDOJ010000004.1"/>
</dbReference>
<dbReference type="Proteomes" id="UP000715965">
    <property type="component" value="Unassembled WGS sequence"/>
</dbReference>
<dbReference type="EMBL" id="JADDOJ010000004">
    <property type="protein sequence ID" value="MBE7939378.1"/>
    <property type="molecule type" value="Genomic_DNA"/>
</dbReference>
<keyword evidence="1" id="KW-0732">Signal</keyword>
<keyword evidence="3" id="KW-1185">Reference proteome</keyword>
<proteinExistence type="predicted"/>
<accession>A0ABR9SAL9</accession>
<organism evidence="2 3">
    <name type="scientific">Ramlibacter aquaticus</name>
    <dbReference type="NCBI Taxonomy" id="2780094"/>
    <lineage>
        <taxon>Bacteria</taxon>
        <taxon>Pseudomonadati</taxon>
        <taxon>Pseudomonadota</taxon>
        <taxon>Betaproteobacteria</taxon>
        <taxon>Burkholderiales</taxon>
        <taxon>Comamonadaceae</taxon>
        <taxon>Ramlibacter</taxon>
    </lineage>
</organism>
<name>A0ABR9SAL9_9BURK</name>
<evidence type="ECO:0000313" key="2">
    <source>
        <dbReference type="EMBL" id="MBE7939378.1"/>
    </source>
</evidence>
<feature type="chain" id="PRO_5045873427" evidence="1">
    <location>
        <begin position="22"/>
        <end position="246"/>
    </location>
</feature>
<comment type="caution">
    <text evidence="2">The sequence shown here is derived from an EMBL/GenBank/DDBJ whole genome shotgun (WGS) entry which is preliminary data.</text>
</comment>
<feature type="signal peptide" evidence="1">
    <location>
        <begin position="1"/>
        <end position="21"/>
    </location>
</feature>
<sequence length="246" mass="26638">MPGRQTLLTALLLAAAGLAAAADLRPMPALSGHECMGGYCLGDELAKYPPGALTHPLKRTRSQFLDRGSFERGLRPMFGPIHDDAFKLILDERVITEYDRYDTPLTPAIHAALLKGPLRACRAAGLVAQPASPPPGTGSWALYFRAVPGRMVGERQAWLLTSIAVNVPGVFTDGQLQALRQDLTHRIDPKVVKLSVQREGGDGLSAFMTWFPFKAGDGPSSDVRDLPTGEQERIFGCREPTPTPKL</sequence>
<reference evidence="2 3" key="1">
    <citation type="submission" date="2020-10" db="EMBL/GenBank/DDBJ databases">
        <title>Draft genome of Ramlibacter aquaticus LMG 30558.</title>
        <authorList>
            <person name="Props R."/>
        </authorList>
    </citation>
    <scope>NUCLEOTIDE SEQUENCE [LARGE SCALE GENOMIC DNA]</scope>
    <source>
        <strain evidence="2 3">LMG 30558</strain>
    </source>
</reference>